<feature type="non-terminal residue" evidence="2">
    <location>
        <position position="68"/>
    </location>
</feature>
<keyword evidence="3" id="KW-1185">Reference proteome</keyword>
<protein>
    <submittedName>
        <fullName evidence="2">Uncharacterized protein</fullName>
    </submittedName>
</protein>
<organism evidence="2 3">
    <name type="scientific">Candolleomyces eurysporus</name>
    <dbReference type="NCBI Taxonomy" id="2828524"/>
    <lineage>
        <taxon>Eukaryota</taxon>
        <taxon>Fungi</taxon>
        <taxon>Dikarya</taxon>
        <taxon>Basidiomycota</taxon>
        <taxon>Agaricomycotina</taxon>
        <taxon>Agaricomycetes</taxon>
        <taxon>Agaricomycetidae</taxon>
        <taxon>Agaricales</taxon>
        <taxon>Agaricineae</taxon>
        <taxon>Psathyrellaceae</taxon>
        <taxon>Candolleomyces</taxon>
    </lineage>
</organism>
<comment type="caution">
    <text evidence="2">The sequence shown here is derived from an EMBL/GenBank/DDBJ whole genome shotgun (WGS) entry which is preliminary data.</text>
</comment>
<gene>
    <name evidence="2" type="ORF">H1R20_g15229</name>
</gene>
<dbReference type="Proteomes" id="UP001140091">
    <property type="component" value="Unassembled WGS sequence"/>
</dbReference>
<evidence type="ECO:0000313" key="2">
    <source>
        <dbReference type="EMBL" id="KAJ2921865.1"/>
    </source>
</evidence>
<dbReference type="EMBL" id="JANBPK010001541">
    <property type="protein sequence ID" value="KAJ2921865.1"/>
    <property type="molecule type" value="Genomic_DNA"/>
</dbReference>
<proteinExistence type="predicted"/>
<feature type="region of interest" description="Disordered" evidence="1">
    <location>
        <begin position="39"/>
        <end position="68"/>
    </location>
</feature>
<name>A0A9W8IZN4_9AGAR</name>
<sequence length="68" mass="7733">MLYKMKLLQNPPEALHLSLKQTLLVDPYTAKFKLEQETSKNDMGVGRRRKQRETLGGETNGCCALTTH</sequence>
<evidence type="ECO:0000313" key="3">
    <source>
        <dbReference type="Proteomes" id="UP001140091"/>
    </source>
</evidence>
<accession>A0A9W8IZN4</accession>
<evidence type="ECO:0000256" key="1">
    <source>
        <dbReference type="SAM" id="MobiDB-lite"/>
    </source>
</evidence>
<reference evidence="2" key="1">
    <citation type="submission" date="2022-06" db="EMBL/GenBank/DDBJ databases">
        <title>Genome Sequence of Candolleomyces eurysporus.</title>
        <authorList>
            <person name="Buettner E."/>
        </authorList>
    </citation>
    <scope>NUCLEOTIDE SEQUENCE</scope>
    <source>
        <strain evidence="2">VTCC 930004</strain>
    </source>
</reference>
<dbReference type="AlphaFoldDB" id="A0A9W8IZN4"/>